<gene>
    <name evidence="2" type="ORF">T4C_12256</name>
</gene>
<reference evidence="2 3" key="1">
    <citation type="submission" date="2015-01" db="EMBL/GenBank/DDBJ databases">
        <title>Evolution of Trichinella species and genotypes.</title>
        <authorList>
            <person name="Korhonen P.K."/>
            <person name="Edoardo P."/>
            <person name="Giuseppe L.R."/>
            <person name="Gasser R.B."/>
        </authorList>
    </citation>
    <scope>NUCLEOTIDE SEQUENCE [LARGE SCALE GENOMIC DNA]</scope>
    <source>
        <strain evidence="2">ISS176</strain>
    </source>
</reference>
<sequence length="44" mass="5062">MIYLLCRVSAASANRMFCLLLVFPLGNLAFLNGHLWLNWSMFLT</sequence>
<keyword evidence="1" id="KW-0812">Transmembrane</keyword>
<dbReference type="Proteomes" id="UP000054826">
    <property type="component" value="Unassembled WGS sequence"/>
</dbReference>
<protein>
    <submittedName>
        <fullName evidence="2">Uncharacterized protein</fullName>
    </submittedName>
</protein>
<organism evidence="2 3">
    <name type="scientific">Trichinella pseudospiralis</name>
    <name type="common">Parasitic roundworm</name>
    <dbReference type="NCBI Taxonomy" id="6337"/>
    <lineage>
        <taxon>Eukaryota</taxon>
        <taxon>Metazoa</taxon>
        <taxon>Ecdysozoa</taxon>
        <taxon>Nematoda</taxon>
        <taxon>Enoplea</taxon>
        <taxon>Dorylaimia</taxon>
        <taxon>Trichinellida</taxon>
        <taxon>Trichinellidae</taxon>
        <taxon>Trichinella</taxon>
    </lineage>
</organism>
<evidence type="ECO:0000313" key="3">
    <source>
        <dbReference type="Proteomes" id="UP000054826"/>
    </source>
</evidence>
<name>A0A0V1GHI8_TRIPS</name>
<proteinExistence type="predicted"/>
<accession>A0A0V1GHI8</accession>
<keyword evidence="1" id="KW-0472">Membrane</keyword>
<dbReference type="EMBL" id="JYDV01002491">
    <property type="protein sequence ID" value="KRY97676.1"/>
    <property type="molecule type" value="Genomic_DNA"/>
</dbReference>
<dbReference type="AlphaFoldDB" id="A0A0V1GHI8"/>
<evidence type="ECO:0000313" key="2">
    <source>
        <dbReference type="EMBL" id="KRY97676.1"/>
    </source>
</evidence>
<keyword evidence="1" id="KW-1133">Transmembrane helix</keyword>
<evidence type="ECO:0000256" key="1">
    <source>
        <dbReference type="SAM" id="Phobius"/>
    </source>
</evidence>
<comment type="caution">
    <text evidence="2">The sequence shown here is derived from an EMBL/GenBank/DDBJ whole genome shotgun (WGS) entry which is preliminary data.</text>
</comment>
<feature type="transmembrane region" description="Helical" evidence="1">
    <location>
        <begin position="17"/>
        <end position="37"/>
    </location>
</feature>